<evidence type="ECO:0000256" key="1">
    <source>
        <dbReference type="SAM" id="MobiDB-lite"/>
    </source>
</evidence>
<dbReference type="GO" id="GO:0003964">
    <property type="term" value="F:RNA-directed DNA polymerase activity"/>
    <property type="evidence" value="ECO:0007669"/>
    <property type="project" value="UniProtKB-KW"/>
</dbReference>
<keyword evidence="2" id="KW-0548">Nucleotidyltransferase</keyword>
<dbReference type="InterPro" id="IPR021109">
    <property type="entry name" value="Peptidase_aspartic_dom_sf"/>
</dbReference>
<accession>A0ABQ5AMF3</accession>
<feature type="region of interest" description="Disordered" evidence="1">
    <location>
        <begin position="31"/>
        <end position="50"/>
    </location>
</feature>
<reference evidence="2" key="1">
    <citation type="journal article" date="2022" name="Int. J. Mol. Sci.">
        <title>Draft Genome of Tanacetum Coccineum: Genomic Comparison of Closely Related Tanacetum-Family Plants.</title>
        <authorList>
            <person name="Yamashiro T."/>
            <person name="Shiraishi A."/>
            <person name="Nakayama K."/>
            <person name="Satake H."/>
        </authorList>
    </citation>
    <scope>NUCLEOTIDE SEQUENCE</scope>
</reference>
<feature type="region of interest" description="Disordered" evidence="1">
    <location>
        <begin position="156"/>
        <end position="187"/>
    </location>
</feature>
<dbReference type="EMBL" id="BQNB010012375">
    <property type="protein sequence ID" value="GJT02782.1"/>
    <property type="molecule type" value="Genomic_DNA"/>
</dbReference>
<evidence type="ECO:0000313" key="2">
    <source>
        <dbReference type="EMBL" id="GJT02782.1"/>
    </source>
</evidence>
<dbReference type="CDD" id="cd00303">
    <property type="entry name" value="retropepsin_like"/>
    <property type="match status" value="1"/>
</dbReference>
<name>A0ABQ5AMF3_9ASTR</name>
<evidence type="ECO:0000313" key="3">
    <source>
        <dbReference type="Proteomes" id="UP001151760"/>
    </source>
</evidence>
<dbReference type="SUPFAM" id="SSF50630">
    <property type="entry name" value="Acid proteases"/>
    <property type="match status" value="1"/>
</dbReference>
<comment type="caution">
    <text evidence="2">The sequence shown here is derived from an EMBL/GenBank/DDBJ whole genome shotgun (WGS) entry which is preliminary data.</text>
</comment>
<dbReference type="PANTHER" id="PTHR15503:SF45">
    <property type="entry name" value="RNA-DIRECTED DNA POLYMERASE HOMOLOG"/>
    <property type="match status" value="1"/>
</dbReference>
<dbReference type="Gene3D" id="2.40.70.10">
    <property type="entry name" value="Acid Proteases"/>
    <property type="match status" value="1"/>
</dbReference>
<dbReference type="InterPro" id="IPR032567">
    <property type="entry name" value="RTL1-rel"/>
</dbReference>
<reference evidence="2" key="2">
    <citation type="submission" date="2022-01" db="EMBL/GenBank/DDBJ databases">
        <authorList>
            <person name="Yamashiro T."/>
            <person name="Shiraishi A."/>
            <person name="Satake H."/>
            <person name="Nakayama K."/>
        </authorList>
    </citation>
    <scope>NUCLEOTIDE SEQUENCE</scope>
</reference>
<dbReference type="PANTHER" id="PTHR15503">
    <property type="entry name" value="LDOC1 RELATED"/>
    <property type="match status" value="1"/>
</dbReference>
<dbReference type="Pfam" id="PF08284">
    <property type="entry name" value="RVP_2"/>
    <property type="match status" value="1"/>
</dbReference>
<keyword evidence="2" id="KW-0808">Transferase</keyword>
<keyword evidence="3" id="KW-1185">Reference proteome</keyword>
<sequence length="454" mass="50949">MPPKKTPMSDAAIKELIAQGVVDALADYEANRSSGNGHDNHNSGSGDGRTPYTARVCTYKDFLNCQPLNFKGTEGVVGLTQWFEKMESVFYIRNCTVECQIKVLMFPEESNKVEKYVGGLPDMIQGNVMSARPKTMQEAIELPNDLMDQKVRTFAKRQAKNKRKLDNNPRDKQVQQPPFKRQNVAKAYTARPGEKKEYVGTLPLCTKCNYHHNGSCAAKCTNYKRVGHLARDCRRHYKKDCPKLKNKNHGNQSANCEAHGRAYGLGADNENPDSNVVTGTFLLNNCYASVLFDTDADRSFVSTTFSSLIDIIPSTLDNYYDVKLADGKIIRVNTIIRGCTLNLLNHLFNIDLMPVALGSFDVIIGMDWLSLYHTVIVCDEKIVRVPFGNETLIIRGDGSNPGNESQLNIISCTKTQKYLLKGCHVFLAQITEKKTKDKSNEKRLEDVQIVRDFP</sequence>
<protein>
    <submittedName>
        <fullName evidence="2">Reverse transcriptase domain-containing protein</fullName>
    </submittedName>
</protein>
<proteinExistence type="predicted"/>
<feature type="compositionally biased region" description="Basic and acidic residues" evidence="1">
    <location>
        <begin position="164"/>
        <end position="173"/>
    </location>
</feature>
<gene>
    <name evidence="2" type="ORF">Tco_0823951</name>
</gene>
<organism evidence="2 3">
    <name type="scientific">Tanacetum coccineum</name>
    <dbReference type="NCBI Taxonomy" id="301880"/>
    <lineage>
        <taxon>Eukaryota</taxon>
        <taxon>Viridiplantae</taxon>
        <taxon>Streptophyta</taxon>
        <taxon>Embryophyta</taxon>
        <taxon>Tracheophyta</taxon>
        <taxon>Spermatophyta</taxon>
        <taxon>Magnoliopsida</taxon>
        <taxon>eudicotyledons</taxon>
        <taxon>Gunneridae</taxon>
        <taxon>Pentapetalae</taxon>
        <taxon>asterids</taxon>
        <taxon>campanulids</taxon>
        <taxon>Asterales</taxon>
        <taxon>Asteraceae</taxon>
        <taxon>Asteroideae</taxon>
        <taxon>Anthemideae</taxon>
        <taxon>Anthemidinae</taxon>
        <taxon>Tanacetum</taxon>
    </lineage>
</organism>
<dbReference type="Proteomes" id="UP001151760">
    <property type="component" value="Unassembled WGS sequence"/>
</dbReference>
<keyword evidence="2" id="KW-0695">RNA-directed DNA polymerase</keyword>